<proteinExistence type="predicted"/>
<sequence>MGLSKIFKRELEVAFSKAGQPLWFRMLKYSLMFYLLYLLKDSEYLWPILITAFFISLTVHLWFRYKTKCWTQDYGPWKYNKIIKH</sequence>
<keyword evidence="1" id="KW-0472">Membrane</keyword>
<keyword evidence="1" id="KW-1133">Transmembrane helix</keyword>
<accession>T0FMK7</accession>
<keyword evidence="1" id="KW-0812">Transmembrane</keyword>
<organism evidence="2 3">
    <name type="scientific">Leptospira noguchii serovar Panama str. CZ214</name>
    <dbReference type="NCBI Taxonomy" id="1001595"/>
    <lineage>
        <taxon>Bacteria</taxon>
        <taxon>Pseudomonadati</taxon>
        <taxon>Spirochaetota</taxon>
        <taxon>Spirochaetia</taxon>
        <taxon>Leptospirales</taxon>
        <taxon>Leptospiraceae</taxon>
        <taxon>Leptospira</taxon>
    </lineage>
</organism>
<name>T0FMK7_9LEPT</name>
<feature type="transmembrane region" description="Helical" evidence="1">
    <location>
        <begin position="21"/>
        <end position="38"/>
    </location>
</feature>
<reference evidence="2 3" key="1">
    <citation type="submission" date="2013-05" db="EMBL/GenBank/DDBJ databases">
        <authorList>
            <person name="Harkins D.M."/>
            <person name="Durkin A.S."/>
            <person name="Brinkac L.M."/>
            <person name="Haft D.H."/>
            <person name="Selengut J.D."/>
            <person name="Sanka R."/>
            <person name="DePew J."/>
            <person name="Purushe J."/>
            <person name="Hartskeerl R.A."/>
            <person name="Ahmed A."/>
            <person name="van der Linden H."/>
            <person name="Goris M.G.A."/>
            <person name="Vinetz J.M."/>
            <person name="Sutton G.G."/>
            <person name="Nierman W.C."/>
            <person name="Fouts D.E."/>
        </authorList>
    </citation>
    <scope>NUCLEOTIDE SEQUENCE [LARGE SCALE GENOMIC DNA]</scope>
    <source>
        <strain evidence="2 3">CZ214</strain>
    </source>
</reference>
<protein>
    <submittedName>
        <fullName evidence="2">Uncharacterized protein</fullName>
    </submittedName>
</protein>
<dbReference type="Proteomes" id="UP000015442">
    <property type="component" value="Unassembled WGS sequence"/>
</dbReference>
<evidence type="ECO:0000313" key="3">
    <source>
        <dbReference type="Proteomes" id="UP000015442"/>
    </source>
</evidence>
<evidence type="ECO:0000256" key="1">
    <source>
        <dbReference type="SAM" id="Phobius"/>
    </source>
</evidence>
<dbReference type="AlphaFoldDB" id="T0FMK7"/>
<dbReference type="EMBL" id="AKWY02000021">
    <property type="protein sequence ID" value="EQA71409.1"/>
    <property type="molecule type" value="Genomic_DNA"/>
</dbReference>
<feature type="transmembrane region" description="Helical" evidence="1">
    <location>
        <begin position="44"/>
        <end position="63"/>
    </location>
</feature>
<evidence type="ECO:0000313" key="2">
    <source>
        <dbReference type="EMBL" id="EQA71409.1"/>
    </source>
</evidence>
<comment type="caution">
    <text evidence="2">The sequence shown here is derived from an EMBL/GenBank/DDBJ whole genome shotgun (WGS) entry which is preliminary data.</text>
</comment>
<gene>
    <name evidence="2" type="ORF">LEP1GSC059_2573</name>
</gene>